<evidence type="ECO:0000313" key="2">
    <source>
        <dbReference type="Proteomes" id="UP000003807"/>
    </source>
</evidence>
<comment type="caution">
    <text evidence="1">The sequence shown here is derived from an EMBL/GenBank/DDBJ whole genome shotgun (WGS) entry which is preliminary data.</text>
</comment>
<reference evidence="1 2" key="1">
    <citation type="submission" date="2010-08" db="EMBL/GenBank/DDBJ databases">
        <authorList>
            <person name="Durkin A.S."/>
            <person name="Madupu R."/>
            <person name="Torralba M."/>
            <person name="Gillis M."/>
            <person name="Methe B."/>
            <person name="Sutton G."/>
            <person name="Nelson K.E."/>
        </authorList>
    </citation>
    <scope>NUCLEOTIDE SEQUENCE [LARGE SCALE GENOMIC DNA]</scope>
    <source>
        <strain evidence="1 2">BVS033A4</strain>
    </source>
</reference>
<dbReference type="Proteomes" id="UP000003807">
    <property type="component" value="Unassembled WGS sequence"/>
</dbReference>
<sequence>MKIDWENKRENHQGFSITKRLIYNFILEKNQVYDNIVS</sequence>
<proteinExistence type="predicted"/>
<evidence type="ECO:0000313" key="1">
    <source>
        <dbReference type="EMBL" id="EFL53342.1"/>
    </source>
</evidence>
<dbReference type="AlphaFoldDB" id="E1L023"/>
<accession>E1L023</accession>
<organism evidence="1 2">
    <name type="scientific">Finegoldia magna BVS033A4</name>
    <dbReference type="NCBI Taxonomy" id="866773"/>
    <lineage>
        <taxon>Bacteria</taxon>
        <taxon>Bacillati</taxon>
        <taxon>Bacillota</taxon>
        <taxon>Tissierellia</taxon>
        <taxon>Tissierellales</taxon>
        <taxon>Peptoniphilaceae</taxon>
        <taxon>Finegoldia</taxon>
    </lineage>
</organism>
<name>E1L023_FINMA</name>
<protein>
    <submittedName>
        <fullName evidence="1">Uncharacterized protein</fullName>
    </submittedName>
</protein>
<gene>
    <name evidence="1" type="ORF">HMPREF9289_1012</name>
</gene>
<dbReference type="EMBL" id="AEDP01000049">
    <property type="protein sequence ID" value="EFL53342.1"/>
    <property type="molecule type" value="Genomic_DNA"/>
</dbReference>